<reference evidence="3" key="1">
    <citation type="journal article" date="2019" name="Int. J. Syst. Evol. Microbiol.">
        <title>The Global Catalogue of Microorganisms (GCM) 10K type strain sequencing project: providing services to taxonomists for standard genome sequencing and annotation.</title>
        <authorList>
            <consortium name="The Broad Institute Genomics Platform"/>
            <consortium name="The Broad Institute Genome Sequencing Center for Infectious Disease"/>
            <person name="Wu L."/>
            <person name="Ma J."/>
        </authorList>
    </citation>
    <scope>NUCLEOTIDE SEQUENCE [LARGE SCALE GENOMIC DNA]</scope>
    <source>
        <strain evidence="3">JCM 4733</strain>
    </source>
</reference>
<evidence type="ECO:0000256" key="1">
    <source>
        <dbReference type="SAM" id="MobiDB-lite"/>
    </source>
</evidence>
<protein>
    <submittedName>
        <fullName evidence="2">Uncharacterized protein</fullName>
    </submittedName>
</protein>
<proteinExistence type="predicted"/>
<comment type="caution">
    <text evidence="2">The sequence shown here is derived from an EMBL/GenBank/DDBJ whole genome shotgun (WGS) entry which is preliminary data.</text>
</comment>
<feature type="compositionally biased region" description="Acidic residues" evidence="1">
    <location>
        <begin position="91"/>
        <end position="102"/>
    </location>
</feature>
<evidence type="ECO:0000313" key="3">
    <source>
        <dbReference type="Proteomes" id="UP000653644"/>
    </source>
</evidence>
<accession>A0ABQ3CW91</accession>
<feature type="region of interest" description="Disordered" evidence="1">
    <location>
        <begin position="78"/>
        <end position="102"/>
    </location>
</feature>
<sequence>MPPFPRLECGIDSASLVRVQLRLGTAHRGGAECVNARPAEAVDDRRLPPVRIPSPSVSPGASPVRVADAVAAPAVPVRPVCRGNANGGAEGEGDAGDEAVDV</sequence>
<name>A0ABQ3CW91_9ACTN</name>
<dbReference type="EMBL" id="BMVN01000025">
    <property type="protein sequence ID" value="GHA47037.1"/>
    <property type="molecule type" value="Genomic_DNA"/>
</dbReference>
<dbReference type="Proteomes" id="UP000653644">
    <property type="component" value="Unassembled WGS sequence"/>
</dbReference>
<organism evidence="2 3">
    <name type="scientific">Streptomyces canarius</name>
    <dbReference type="NCBI Taxonomy" id="285453"/>
    <lineage>
        <taxon>Bacteria</taxon>
        <taxon>Bacillati</taxon>
        <taxon>Actinomycetota</taxon>
        <taxon>Actinomycetes</taxon>
        <taxon>Kitasatosporales</taxon>
        <taxon>Streptomycetaceae</taxon>
        <taxon>Streptomyces</taxon>
    </lineage>
</organism>
<keyword evidence="3" id="KW-1185">Reference proteome</keyword>
<gene>
    <name evidence="2" type="ORF">GCM10010345_59410</name>
</gene>
<evidence type="ECO:0000313" key="2">
    <source>
        <dbReference type="EMBL" id="GHA47037.1"/>
    </source>
</evidence>